<accession>A0A831RMD5</accession>
<gene>
    <name evidence="2" type="ORF">ENI96_03920</name>
</gene>
<organism evidence="2">
    <name type="scientific">Sedimenticola thiotaurini</name>
    <dbReference type="NCBI Taxonomy" id="1543721"/>
    <lineage>
        <taxon>Bacteria</taxon>
        <taxon>Pseudomonadati</taxon>
        <taxon>Pseudomonadota</taxon>
        <taxon>Gammaproteobacteria</taxon>
        <taxon>Chromatiales</taxon>
        <taxon>Sedimenticolaceae</taxon>
        <taxon>Sedimenticola</taxon>
    </lineage>
</organism>
<reference evidence="2" key="1">
    <citation type="journal article" date="2020" name="mSystems">
        <title>Genome- and Community-Level Interaction Insights into Carbon Utilization and Element Cycling Functions of Hydrothermarchaeota in Hydrothermal Sediment.</title>
        <authorList>
            <person name="Zhou Z."/>
            <person name="Liu Y."/>
            <person name="Xu W."/>
            <person name="Pan J."/>
            <person name="Luo Z.H."/>
            <person name="Li M."/>
        </authorList>
    </citation>
    <scope>NUCLEOTIDE SEQUENCE [LARGE SCALE GENOMIC DNA]</scope>
    <source>
        <strain evidence="2">HyVt-443</strain>
    </source>
</reference>
<dbReference type="InterPro" id="IPR015813">
    <property type="entry name" value="Pyrv/PenolPyrv_kinase-like_dom"/>
</dbReference>
<dbReference type="GO" id="GO:0046872">
    <property type="term" value="F:metal ion binding"/>
    <property type="evidence" value="ECO:0007669"/>
    <property type="project" value="UniProtKB-KW"/>
</dbReference>
<keyword evidence="1" id="KW-0479">Metal-binding</keyword>
<dbReference type="Gene3D" id="3.20.20.60">
    <property type="entry name" value="Phosphoenolpyruvate-binding domains"/>
    <property type="match status" value="1"/>
</dbReference>
<sequence length="262" mass="28674">MSPLELLLFTTDPAFARRAEQAGIDGFIVDWECKGKGDRQRGFDMEVNADTPEDVAMVAQAVERPVIVRINGPGDHTPGEIELALDCGAGGLMLPMATDAGQVARFLDQVAGRARTIVQVETQPLVEDLDRFATLGWDAAYIGLHDLMLSRSADSMWRALLDGTVERIFRTLSGRDVGFAGATVIGGGHPIRFTQILQELSRLGARLTFLRRSFKREIEDREMGAEIAAVRAAWEACNARGAAAVASDREVLYRYLRQLVGV</sequence>
<evidence type="ECO:0000256" key="1">
    <source>
        <dbReference type="ARBA" id="ARBA00022723"/>
    </source>
</evidence>
<proteinExistence type="predicted"/>
<dbReference type="EMBL" id="DRKP01000049">
    <property type="protein sequence ID" value="HEB95564.1"/>
    <property type="molecule type" value="Genomic_DNA"/>
</dbReference>
<protein>
    <submittedName>
        <fullName evidence="2">Aldolase</fullName>
    </submittedName>
</protein>
<dbReference type="Proteomes" id="UP000886251">
    <property type="component" value="Unassembled WGS sequence"/>
</dbReference>
<evidence type="ECO:0000313" key="2">
    <source>
        <dbReference type="EMBL" id="HEB95564.1"/>
    </source>
</evidence>
<dbReference type="InterPro" id="IPR040442">
    <property type="entry name" value="Pyrv_kinase-like_dom_sf"/>
</dbReference>
<dbReference type="AlphaFoldDB" id="A0A831RMD5"/>
<name>A0A831RMD5_9GAMM</name>
<comment type="caution">
    <text evidence="2">The sequence shown here is derived from an EMBL/GenBank/DDBJ whole genome shotgun (WGS) entry which is preliminary data.</text>
</comment>
<dbReference type="GO" id="GO:0003824">
    <property type="term" value="F:catalytic activity"/>
    <property type="evidence" value="ECO:0007669"/>
    <property type="project" value="InterPro"/>
</dbReference>
<dbReference type="SUPFAM" id="SSF51621">
    <property type="entry name" value="Phosphoenolpyruvate/pyruvate domain"/>
    <property type="match status" value="1"/>
</dbReference>